<feature type="non-terminal residue" evidence="1">
    <location>
        <position position="1"/>
    </location>
</feature>
<organism evidence="1 2">
    <name type="scientific">Choiromyces venosus 120613-1</name>
    <dbReference type="NCBI Taxonomy" id="1336337"/>
    <lineage>
        <taxon>Eukaryota</taxon>
        <taxon>Fungi</taxon>
        <taxon>Dikarya</taxon>
        <taxon>Ascomycota</taxon>
        <taxon>Pezizomycotina</taxon>
        <taxon>Pezizomycetes</taxon>
        <taxon>Pezizales</taxon>
        <taxon>Tuberaceae</taxon>
        <taxon>Choiromyces</taxon>
    </lineage>
</organism>
<dbReference type="OrthoDB" id="5372708at2759"/>
<evidence type="ECO:0000313" key="2">
    <source>
        <dbReference type="Proteomes" id="UP000276215"/>
    </source>
</evidence>
<sequence>VLSIPHTIFVDGFGLYRNNYRSLTGVYLVPSSLPLRERTCLVNTFPLILGPHGCSVSSIFETLGPAMSKLEGGHTQVLISNIRKILLAPALALLGDMPQQAENMGFKKQNALFGCWLCLIPSKIYGDLDYNTISKGQYHFEVCRLRKDILSSEVFSKDSKAKLLKNLGMQPLDPPIWKMFPALDLIRGAAIDSPHADVQGIGWLSQELLIEYILVRKYQ</sequence>
<dbReference type="STRING" id="1336337.A0A3N4IXY9"/>
<accession>A0A3N4IXY9</accession>
<protein>
    <submittedName>
        <fullName evidence="1">Uncharacterized protein</fullName>
    </submittedName>
</protein>
<gene>
    <name evidence="1" type="ORF">L873DRAFT_1567256</name>
</gene>
<reference evidence="1 2" key="1">
    <citation type="journal article" date="2018" name="Nat. Ecol. Evol.">
        <title>Pezizomycetes genomes reveal the molecular basis of ectomycorrhizal truffle lifestyle.</title>
        <authorList>
            <person name="Murat C."/>
            <person name="Payen T."/>
            <person name="Noel B."/>
            <person name="Kuo A."/>
            <person name="Morin E."/>
            <person name="Chen J."/>
            <person name="Kohler A."/>
            <person name="Krizsan K."/>
            <person name="Balestrini R."/>
            <person name="Da Silva C."/>
            <person name="Montanini B."/>
            <person name="Hainaut M."/>
            <person name="Levati E."/>
            <person name="Barry K.W."/>
            <person name="Belfiori B."/>
            <person name="Cichocki N."/>
            <person name="Clum A."/>
            <person name="Dockter R.B."/>
            <person name="Fauchery L."/>
            <person name="Guy J."/>
            <person name="Iotti M."/>
            <person name="Le Tacon F."/>
            <person name="Lindquist E.A."/>
            <person name="Lipzen A."/>
            <person name="Malagnac F."/>
            <person name="Mello A."/>
            <person name="Molinier V."/>
            <person name="Miyauchi S."/>
            <person name="Poulain J."/>
            <person name="Riccioni C."/>
            <person name="Rubini A."/>
            <person name="Sitrit Y."/>
            <person name="Splivallo R."/>
            <person name="Traeger S."/>
            <person name="Wang M."/>
            <person name="Zifcakova L."/>
            <person name="Wipf D."/>
            <person name="Zambonelli A."/>
            <person name="Paolocci F."/>
            <person name="Nowrousian M."/>
            <person name="Ottonello S."/>
            <person name="Baldrian P."/>
            <person name="Spatafora J.W."/>
            <person name="Henrissat B."/>
            <person name="Nagy L.G."/>
            <person name="Aury J.M."/>
            <person name="Wincker P."/>
            <person name="Grigoriev I.V."/>
            <person name="Bonfante P."/>
            <person name="Martin F.M."/>
        </authorList>
    </citation>
    <scope>NUCLEOTIDE SEQUENCE [LARGE SCALE GENOMIC DNA]</scope>
    <source>
        <strain evidence="1 2">120613-1</strain>
    </source>
</reference>
<name>A0A3N4IXY9_9PEZI</name>
<evidence type="ECO:0000313" key="1">
    <source>
        <dbReference type="EMBL" id="RPA90756.1"/>
    </source>
</evidence>
<feature type="non-terminal residue" evidence="1">
    <location>
        <position position="219"/>
    </location>
</feature>
<proteinExistence type="predicted"/>
<keyword evidence="2" id="KW-1185">Reference proteome</keyword>
<dbReference type="EMBL" id="ML120515">
    <property type="protein sequence ID" value="RPA90756.1"/>
    <property type="molecule type" value="Genomic_DNA"/>
</dbReference>
<dbReference type="Proteomes" id="UP000276215">
    <property type="component" value="Unassembled WGS sequence"/>
</dbReference>
<dbReference type="AlphaFoldDB" id="A0A3N4IXY9"/>